<evidence type="ECO:0000313" key="3">
    <source>
        <dbReference type="Proteomes" id="UP001233172"/>
    </source>
</evidence>
<dbReference type="GO" id="GO:0004672">
    <property type="term" value="F:protein kinase activity"/>
    <property type="evidence" value="ECO:0007669"/>
    <property type="project" value="InterPro"/>
</dbReference>
<organism evidence="2 3">
    <name type="scientific">Biomphalaria pfeifferi</name>
    <name type="common">Bloodfluke planorb</name>
    <name type="synonym">Freshwater snail</name>
    <dbReference type="NCBI Taxonomy" id="112525"/>
    <lineage>
        <taxon>Eukaryota</taxon>
        <taxon>Metazoa</taxon>
        <taxon>Spiralia</taxon>
        <taxon>Lophotrochozoa</taxon>
        <taxon>Mollusca</taxon>
        <taxon>Gastropoda</taxon>
        <taxon>Heterobranchia</taxon>
        <taxon>Euthyneura</taxon>
        <taxon>Panpulmonata</taxon>
        <taxon>Hygrophila</taxon>
        <taxon>Lymnaeoidea</taxon>
        <taxon>Planorbidae</taxon>
        <taxon>Biomphalaria</taxon>
    </lineage>
</organism>
<protein>
    <submittedName>
        <fullName evidence="2">Retinal guanylyl cyclase 2</fullName>
    </submittedName>
</protein>
<feature type="non-terminal residue" evidence="2">
    <location>
        <position position="1"/>
    </location>
</feature>
<sequence>GVRYLHSSALKFHGHITSKNCVIDSRFVLKITDYGISGIMERCKATLEFETR</sequence>
<reference evidence="2" key="2">
    <citation type="submission" date="2023-04" db="EMBL/GenBank/DDBJ databases">
        <authorList>
            <person name="Bu L."/>
            <person name="Lu L."/>
            <person name="Laidemitt M.R."/>
            <person name="Zhang S.M."/>
            <person name="Mutuku M."/>
            <person name="Mkoji G."/>
            <person name="Steinauer M."/>
            <person name="Loker E.S."/>
        </authorList>
    </citation>
    <scope>NUCLEOTIDE SEQUENCE</scope>
    <source>
        <strain evidence="2">KasaAsao</strain>
        <tissue evidence="2">Whole Snail</tissue>
    </source>
</reference>
<dbReference type="InterPro" id="IPR011009">
    <property type="entry name" value="Kinase-like_dom_sf"/>
</dbReference>
<gene>
    <name evidence="2" type="ORF">Bpfe_009489</name>
</gene>
<dbReference type="PROSITE" id="PS50011">
    <property type="entry name" value="PROTEIN_KINASE_DOM"/>
    <property type="match status" value="1"/>
</dbReference>
<accession>A0AAD8BUM4</accession>
<dbReference type="AlphaFoldDB" id="A0AAD8BUM4"/>
<dbReference type="Pfam" id="PF07714">
    <property type="entry name" value="PK_Tyr_Ser-Thr"/>
    <property type="match status" value="1"/>
</dbReference>
<keyword evidence="3" id="KW-1185">Reference proteome</keyword>
<reference evidence="2" key="1">
    <citation type="journal article" date="2023" name="PLoS Negl. Trop. Dis.">
        <title>A genome sequence for Biomphalaria pfeifferi, the major vector snail for the human-infecting parasite Schistosoma mansoni.</title>
        <authorList>
            <person name="Bu L."/>
            <person name="Lu L."/>
            <person name="Laidemitt M.R."/>
            <person name="Zhang S.M."/>
            <person name="Mutuku M."/>
            <person name="Mkoji G."/>
            <person name="Steinauer M."/>
            <person name="Loker E.S."/>
        </authorList>
    </citation>
    <scope>NUCLEOTIDE SEQUENCE</scope>
    <source>
        <strain evidence="2">KasaAsao</strain>
    </source>
</reference>
<feature type="non-terminal residue" evidence="2">
    <location>
        <position position="52"/>
    </location>
</feature>
<name>A0AAD8BUM4_BIOPF</name>
<dbReference type="Gene3D" id="1.10.510.10">
    <property type="entry name" value="Transferase(Phosphotransferase) domain 1"/>
    <property type="match status" value="1"/>
</dbReference>
<dbReference type="EMBL" id="JASAOG010000032">
    <property type="protein sequence ID" value="KAK0060961.1"/>
    <property type="molecule type" value="Genomic_DNA"/>
</dbReference>
<comment type="caution">
    <text evidence="2">The sequence shown here is derived from an EMBL/GenBank/DDBJ whole genome shotgun (WGS) entry which is preliminary data.</text>
</comment>
<dbReference type="SUPFAM" id="SSF56112">
    <property type="entry name" value="Protein kinase-like (PK-like)"/>
    <property type="match status" value="1"/>
</dbReference>
<evidence type="ECO:0000313" key="2">
    <source>
        <dbReference type="EMBL" id="KAK0060961.1"/>
    </source>
</evidence>
<feature type="domain" description="Protein kinase" evidence="1">
    <location>
        <begin position="1"/>
        <end position="52"/>
    </location>
</feature>
<dbReference type="Proteomes" id="UP001233172">
    <property type="component" value="Unassembled WGS sequence"/>
</dbReference>
<dbReference type="GO" id="GO:0005524">
    <property type="term" value="F:ATP binding"/>
    <property type="evidence" value="ECO:0007669"/>
    <property type="project" value="InterPro"/>
</dbReference>
<evidence type="ECO:0000259" key="1">
    <source>
        <dbReference type="PROSITE" id="PS50011"/>
    </source>
</evidence>
<proteinExistence type="predicted"/>
<dbReference type="InterPro" id="IPR000719">
    <property type="entry name" value="Prot_kinase_dom"/>
</dbReference>
<dbReference type="InterPro" id="IPR001245">
    <property type="entry name" value="Ser-Thr/Tyr_kinase_cat_dom"/>
</dbReference>